<dbReference type="OrthoDB" id="9812993at2"/>
<evidence type="ECO:0000313" key="5">
    <source>
        <dbReference type="Proteomes" id="UP000070539"/>
    </source>
</evidence>
<reference evidence="4 5" key="1">
    <citation type="submission" date="2016-01" db="EMBL/GenBank/DDBJ databases">
        <title>Genome sequence of Clostridium neopropionicum X4, DSM-3847.</title>
        <authorList>
            <person name="Poehlein A."/>
            <person name="Beck M.H."/>
            <person name="Bengelsdorf F.R."/>
            <person name="Daniel R."/>
            <person name="Duerre P."/>
        </authorList>
    </citation>
    <scope>NUCLEOTIDE SEQUENCE [LARGE SCALE GENOMIC DNA]</scope>
    <source>
        <strain evidence="4 5">DSM-3847</strain>
    </source>
</reference>
<proteinExistence type="predicted"/>
<gene>
    <name evidence="4" type="ORF">CLNEO_16650</name>
</gene>
<dbReference type="Gene3D" id="1.10.357.10">
    <property type="entry name" value="Tetracycline Repressor, domain 2"/>
    <property type="match status" value="1"/>
</dbReference>
<keyword evidence="1 2" id="KW-0238">DNA-binding</keyword>
<evidence type="ECO:0000313" key="4">
    <source>
        <dbReference type="EMBL" id="KXL53122.1"/>
    </source>
</evidence>
<comment type="caution">
    <text evidence="4">The sequence shown here is derived from an EMBL/GenBank/DDBJ whole genome shotgun (WGS) entry which is preliminary data.</text>
</comment>
<dbReference type="GO" id="GO:0003677">
    <property type="term" value="F:DNA binding"/>
    <property type="evidence" value="ECO:0007669"/>
    <property type="project" value="UniProtKB-UniRule"/>
</dbReference>
<name>A0A136WEZ6_9FIRM</name>
<dbReference type="RefSeq" id="WP_066087292.1">
    <property type="nucleotide sequence ID" value="NZ_LRVM01000004.1"/>
</dbReference>
<feature type="DNA-binding region" description="H-T-H motif" evidence="2">
    <location>
        <begin position="28"/>
        <end position="47"/>
    </location>
</feature>
<evidence type="ECO:0000259" key="3">
    <source>
        <dbReference type="PROSITE" id="PS50977"/>
    </source>
</evidence>
<organism evidence="4 5">
    <name type="scientific">Anaerotignum neopropionicum</name>
    <dbReference type="NCBI Taxonomy" id="36847"/>
    <lineage>
        <taxon>Bacteria</taxon>
        <taxon>Bacillati</taxon>
        <taxon>Bacillota</taxon>
        <taxon>Clostridia</taxon>
        <taxon>Lachnospirales</taxon>
        <taxon>Anaerotignaceae</taxon>
        <taxon>Anaerotignum</taxon>
    </lineage>
</organism>
<dbReference type="InterPro" id="IPR009057">
    <property type="entry name" value="Homeodomain-like_sf"/>
</dbReference>
<evidence type="ECO:0000256" key="2">
    <source>
        <dbReference type="PROSITE-ProRule" id="PRU00335"/>
    </source>
</evidence>
<keyword evidence="5" id="KW-1185">Reference proteome</keyword>
<protein>
    <recommendedName>
        <fullName evidence="3">HTH tetR-type domain-containing protein</fullName>
    </recommendedName>
</protein>
<dbReference type="InterPro" id="IPR001647">
    <property type="entry name" value="HTH_TetR"/>
</dbReference>
<dbReference type="EMBL" id="LRVM01000004">
    <property type="protein sequence ID" value="KXL53122.1"/>
    <property type="molecule type" value="Genomic_DNA"/>
</dbReference>
<feature type="domain" description="HTH tetR-type" evidence="3">
    <location>
        <begin position="4"/>
        <end position="65"/>
    </location>
</feature>
<dbReference type="SUPFAM" id="SSF46689">
    <property type="entry name" value="Homeodomain-like"/>
    <property type="match status" value="1"/>
</dbReference>
<accession>A0A136WEZ6</accession>
<dbReference type="AlphaFoldDB" id="A0A136WEZ6"/>
<dbReference type="Proteomes" id="UP000070539">
    <property type="component" value="Unassembled WGS sequence"/>
</dbReference>
<evidence type="ECO:0000256" key="1">
    <source>
        <dbReference type="ARBA" id="ARBA00023125"/>
    </source>
</evidence>
<dbReference type="PROSITE" id="PS50977">
    <property type="entry name" value="HTH_TETR_2"/>
    <property type="match status" value="1"/>
</dbReference>
<dbReference type="STRING" id="36847.CLNEO_16650"/>
<sequence length="201" mass="23400">MKKSITKEQILTTALDLMRKKNELRSLNLREIARTLGCAHTNLYNYFSSYTDLLWETHTNLQEEFMIIMRNNLLATTTAEMKQFCFFHTFLQIYLENKGWFRLAWLEYIGEDRPESNCIATQKAHLELVQFASEIWTEMKGVTPPTETIDKVVHNIHCYIIGEVSNFISGRGLLKNEAELKEYVVHQAVGMFTLYMGGDTN</sequence>